<dbReference type="Pfam" id="PF05768">
    <property type="entry name" value="Glrx-like"/>
    <property type="match status" value="1"/>
</dbReference>
<dbReference type="SUPFAM" id="SSF52833">
    <property type="entry name" value="Thioredoxin-like"/>
    <property type="match status" value="1"/>
</dbReference>
<dbReference type="InterPro" id="IPR008554">
    <property type="entry name" value="Glutaredoxin-like"/>
</dbReference>
<sequence length="88" mass="10356">MELIFYTKAGCHLCEDLQQKLKQVKGIDFELEMRDITTRKDWFTAYQYEIPVLIKQTNTGEELLPRLSPKATVEDLTLMLKKFFPSNI</sequence>
<evidence type="ECO:0000313" key="1">
    <source>
        <dbReference type="EMBL" id="XCM36197.1"/>
    </source>
</evidence>
<gene>
    <name evidence="1" type="ORF">ABWT76_004936</name>
</gene>
<accession>A0AAU8JBL7</accession>
<dbReference type="InterPro" id="IPR036249">
    <property type="entry name" value="Thioredoxin-like_sf"/>
</dbReference>
<organism evidence="1">
    <name type="scientific">Planktothricoides raciborskii GIHE-MW2</name>
    <dbReference type="NCBI Taxonomy" id="2792601"/>
    <lineage>
        <taxon>Bacteria</taxon>
        <taxon>Bacillati</taxon>
        <taxon>Cyanobacteriota</taxon>
        <taxon>Cyanophyceae</taxon>
        <taxon>Oscillatoriophycideae</taxon>
        <taxon>Oscillatoriales</taxon>
        <taxon>Oscillatoriaceae</taxon>
        <taxon>Planktothricoides</taxon>
    </lineage>
</organism>
<dbReference type="RefSeq" id="WP_054464051.1">
    <property type="nucleotide sequence ID" value="NZ_CP159837.1"/>
</dbReference>
<reference evidence="1" key="1">
    <citation type="submission" date="2024-07" db="EMBL/GenBank/DDBJ databases">
        <authorList>
            <person name="Kim Y.J."/>
            <person name="Jeong J.Y."/>
        </authorList>
    </citation>
    <scope>NUCLEOTIDE SEQUENCE</scope>
    <source>
        <strain evidence="1">GIHE-MW2</strain>
    </source>
</reference>
<name>A0AAU8JBL7_9CYAN</name>
<dbReference type="InterPro" id="IPR052565">
    <property type="entry name" value="Glutaredoxin-like_YDR286C"/>
</dbReference>
<dbReference type="PANTHER" id="PTHR33558:SF1">
    <property type="entry name" value="GLUTAREDOXIN-LIKE PROTEIN C5ORF63 HOMOLOG"/>
    <property type="match status" value="1"/>
</dbReference>
<protein>
    <submittedName>
        <fullName evidence="1">Glutaredoxin family protein</fullName>
    </submittedName>
</protein>
<dbReference type="Gene3D" id="3.40.30.10">
    <property type="entry name" value="Glutaredoxin"/>
    <property type="match status" value="1"/>
</dbReference>
<dbReference type="AlphaFoldDB" id="A0AAU8JBL7"/>
<proteinExistence type="predicted"/>
<dbReference type="EMBL" id="CP159837">
    <property type="protein sequence ID" value="XCM36197.1"/>
    <property type="molecule type" value="Genomic_DNA"/>
</dbReference>
<dbReference type="PANTHER" id="PTHR33558">
    <property type="entry name" value="GLUTAREDOXIN-LIKE PROTEIN C5ORF63 HOMOLOG"/>
    <property type="match status" value="1"/>
</dbReference>